<evidence type="ECO:0000313" key="2">
    <source>
        <dbReference type="Proteomes" id="UP001433508"/>
    </source>
</evidence>
<evidence type="ECO:0000313" key="1">
    <source>
        <dbReference type="EMBL" id="KAK9238696.1"/>
    </source>
</evidence>
<comment type="caution">
    <text evidence="1">The sequence shown here is derived from an EMBL/GenBank/DDBJ whole genome shotgun (WGS) entry which is preliminary data.</text>
</comment>
<gene>
    <name evidence="1" type="ORF">V1525DRAFT_400271</name>
</gene>
<dbReference type="Proteomes" id="UP001433508">
    <property type="component" value="Unassembled WGS sequence"/>
</dbReference>
<sequence>MGNLMSASFAPECNKAKAKYDECFNEWYSEKFLKGKGVYNECEELWDEYKECLGKALTTRGIQNMLDKSREDAPFEVGGRTKEELEEIQTQEASESSGTAKK</sequence>
<reference evidence="2" key="1">
    <citation type="journal article" date="2024" name="Front. Bioeng. Biotechnol.">
        <title>Genome-scale model development and genomic sequencing of the oleaginous clade Lipomyces.</title>
        <authorList>
            <person name="Czajka J.J."/>
            <person name="Han Y."/>
            <person name="Kim J."/>
            <person name="Mondo S.J."/>
            <person name="Hofstad B.A."/>
            <person name="Robles A."/>
            <person name="Haridas S."/>
            <person name="Riley R."/>
            <person name="LaButti K."/>
            <person name="Pangilinan J."/>
            <person name="Andreopoulos W."/>
            <person name="Lipzen A."/>
            <person name="Yan J."/>
            <person name="Wang M."/>
            <person name="Ng V."/>
            <person name="Grigoriev I.V."/>
            <person name="Spatafora J.W."/>
            <person name="Magnuson J.K."/>
            <person name="Baker S.E."/>
            <person name="Pomraning K.R."/>
        </authorList>
    </citation>
    <scope>NUCLEOTIDE SEQUENCE [LARGE SCALE GENOMIC DNA]</scope>
    <source>
        <strain evidence="2">CBS 7786</strain>
    </source>
</reference>
<accession>A0ACC3T433</accession>
<name>A0ACC3T433_LIPKO</name>
<dbReference type="EMBL" id="MU971353">
    <property type="protein sequence ID" value="KAK9238696.1"/>
    <property type="molecule type" value="Genomic_DNA"/>
</dbReference>
<protein>
    <submittedName>
        <fullName evidence="1">Uncharacterized protein</fullName>
    </submittedName>
</protein>
<keyword evidence="2" id="KW-1185">Reference proteome</keyword>
<organism evidence="1 2">
    <name type="scientific">Lipomyces kononenkoae</name>
    <name type="common">Yeast</name>
    <dbReference type="NCBI Taxonomy" id="34357"/>
    <lineage>
        <taxon>Eukaryota</taxon>
        <taxon>Fungi</taxon>
        <taxon>Dikarya</taxon>
        <taxon>Ascomycota</taxon>
        <taxon>Saccharomycotina</taxon>
        <taxon>Lipomycetes</taxon>
        <taxon>Lipomycetales</taxon>
        <taxon>Lipomycetaceae</taxon>
        <taxon>Lipomyces</taxon>
    </lineage>
</organism>
<proteinExistence type="predicted"/>